<dbReference type="InterPro" id="IPR011990">
    <property type="entry name" value="TPR-like_helical_dom_sf"/>
</dbReference>
<evidence type="ECO:0000313" key="2">
    <source>
        <dbReference type="Proteomes" id="UP000250790"/>
    </source>
</evidence>
<dbReference type="SMART" id="SM00671">
    <property type="entry name" value="SEL1"/>
    <property type="match status" value="2"/>
</dbReference>
<protein>
    <recommendedName>
        <fullName evidence="3">Sel1 repeat family protein</fullName>
    </recommendedName>
</protein>
<dbReference type="InterPro" id="IPR006597">
    <property type="entry name" value="Sel1-like"/>
</dbReference>
<organism evidence="1 2">
    <name type="scientific">Limnohabitans parvus II-B4</name>
    <dbReference type="NCBI Taxonomy" id="1293052"/>
    <lineage>
        <taxon>Bacteria</taxon>
        <taxon>Pseudomonadati</taxon>
        <taxon>Pseudomonadota</taxon>
        <taxon>Betaproteobacteria</taxon>
        <taxon>Burkholderiales</taxon>
        <taxon>Comamonadaceae</taxon>
        <taxon>Limnohabitans</taxon>
    </lineage>
</organism>
<dbReference type="PANTHER" id="PTHR11102">
    <property type="entry name" value="SEL-1-LIKE PROTEIN"/>
    <property type="match status" value="1"/>
</dbReference>
<dbReference type="Gene3D" id="1.25.40.10">
    <property type="entry name" value="Tetratricopeptide repeat domain"/>
    <property type="match status" value="2"/>
</dbReference>
<dbReference type="InterPro" id="IPR050767">
    <property type="entry name" value="Sel1_AlgK"/>
</dbReference>
<dbReference type="OrthoDB" id="8795392at2"/>
<dbReference type="PANTHER" id="PTHR11102:SF160">
    <property type="entry name" value="ERAD-ASSOCIATED E3 UBIQUITIN-PROTEIN LIGASE COMPONENT HRD3"/>
    <property type="match status" value="1"/>
</dbReference>
<dbReference type="Pfam" id="PF08238">
    <property type="entry name" value="Sel1"/>
    <property type="match status" value="2"/>
</dbReference>
<sequence length="406" mass="44913">MPQTSVLRGSVFQSWGRHCLWLTVCVIGSAQSQGNIPTQANDRYAATRALPLEIFGPNVQLGRTHENVYPSDVTSGVTSLHWNELARLQSLARGESKLNPSQKFSAKIKPMTSAEAAWILGLLSLHGIAMPIDTDLAKKWFKQAIDQGFFLAHAGLAWCAIEECLAPHDPIAAEVSIEQLRKINASRALYLEWLTLTHRTRSLQDRGRKETMTSEPDSGFVSKPLPYKALLLEAARQGDVQARIELGIDSAARMQFNESLAYFNSAAKESNVAAGNAKIMMDRLKQTADLNAPVKNHPLASNANSLLKQARKQHKGEGVPANYTEALRLYSMAASAGSLEAEKMLRLIYARVTADGQIDLAWMQQLQDIDLTSSVPSSSKPTPPFWLRREPTALYDLLPPMWRLLK</sequence>
<comment type="caution">
    <text evidence="1">The sequence shown here is derived from an EMBL/GenBank/DDBJ whole genome shotgun (WGS) entry which is preliminary data.</text>
</comment>
<reference evidence="1 2" key="1">
    <citation type="submission" date="2017-04" db="EMBL/GenBank/DDBJ databases">
        <title>Unexpected and diverse lifestyles within the genus Limnohabitans.</title>
        <authorList>
            <person name="Kasalicky V."/>
            <person name="Mehrshad M."/>
            <person name="Andrei S.-A."/>
            <person name="Salcher M."/>
            <person name="Kratochvilova H."/>
            <person name="Simek K."/>
            <person name="Ghai R."/>
        </authorList>
    </citation>
    <scope>NUCLEOTIDE SEQUENCE [LARGE SCALE GENOMIC DNA]</scope>
    <source>
        <strain evidence="1 2">II-B4</strain>
    </source>
</reference>
<dbReference type="EMBL" id="NESN01000003">
    <property type="protein sequence ID" value="PUE53498.1"/>
    <property type="molecule type" value="Genomic_DNA"/>
</dbReference>
<dbReference type="AlphaFoldDB" id="A0A315E9K1"/>
<evidence type="ECO:0008006" key="3">
    <source>
        <dbReference type="Google" id="ProtNLM"/>
    </source>
</evidence>
<gene>
    <name evidence="1" type="ORF">B9Z37_10635</name>
</gene>
<accession>A0A315E9K1</accession>
<name>A0A315E9K1_9BURK</name>
<proteinExistence type="predicted"/>
<dbReference type="SUPFAM" id="SSF81901">
    <property type="entry name" value="HCP-like"/>
    <property type="match status" value="2"/>
</dbReference>
<evidence type="ECO:0000313" key="1">
    <source>
        <dbReference type="EMBL" id="PUE53498.1"/>
    </source>
</evidence>
<dbReference type="Proteomes" id="UP000250790">
    <property type="component" value="Unassembled WGS sequence"/>
</dbReference>
<keyword evidence="2" id="KW-1185">Reference proteome</keyword>